<dbReference type="InterPro" id="IPR003346">
    <property type="entry name" value="Transposase_20"/>
</dbReference>
<dbReference type="Pfam" id="PF02371">
    <property type="entry name" value="Transposase_20"/>
    <property type="match status" value="1"/>
</dbReference>
<evidence type="ECO:0000313" key="4">
    <source>
        <dbReference type="Proteomes" id="UP000198807"/>
    </source>
</evidence>
<dbReference type="PANTHER" id="PTHR33055">
    <property type="entry name" value="TRANSPOSASE FOR INSERTION SEQUENCE ELEMENT IS1111A"/>
    <property type="match status" value="1"/>
</dbReference>
<dbReference type="InterPro" id="IPR047650">
    <property type="entry name" value="Transpos_IS110"/>
</dbReference>
<evidence type="ECO:0000259" key="1">
    <source>
        <dbReference type="Pfam" id="PF01548"/>
    </source>
</evidence>
<keyword evidence="4" id="KW-1185">Reference proteome</keyword>
<dbReference type="GO" id="GO:0004803">
    <property type="term" value="F:transposase activity"/>
    <property type="evidence" value="ECO:0007669"/>
    <property type="project" value="InterPro"/>
</dbReference>
<evidence type="ECO:0000259" key="2">
    <source>
        <dbReference type="Pfam" id="PF02371"/>
    </source>
</evidence>
<evidence type="ECO:0000313" key="3">
    <source>
        <dbReference type="EMBL" id="SEK66485.1"/>
    </source>
</evidence>
<dbReference type="RefSeq" id="WP_089710757.1">
    <property type="nucleotide sequence ID" value="NZ_FOBC01000003.1"/>
</dbReference>
<feature type="domain" description="Transposase IS110-like N-terminal" evidence="1">
    <location>
        <begin position="7"/>
        <end position="146"/>
    </location>
</feature>
<dbReference type="Proteomes" id="UP000198807">
    <property type="component" value="Unassembled WGS sequence"/>
</dbReference>
<dbReference type="EMBL" id="FOBC01000003">
    <property type="protein sequence ID" value="SEK66485.1"/>
    <property type="molecule type" value="Genomic_DNA"/>
</dbReference>
<dbReference type="STRING" id="650850.SAMN04488129_103230"/>
<dbReference type="InterPro" id="IPR002525">
    <property type="entry name" value="Transp_IS110-like_N"/>
</dbReference>
<dbReference type="GO" id="GO:0003677">
    <property type="term" value="F:DNA binding"/>
    <property type="evidence" value="ECO:0007669"/>
    <property type="project" value="InterPro"/>
</dbReference>
<dbReference type="AlphaFoldDB" id="A0A1H7J077"/>
<dbReference type="OrthoDB" id="9795150at2"/>
<dbReference type="Pfam" id="PF01548">
    <property type="entry name" value="DEDD_Tnp_IS110"/>
    <property type="match status" value="1"/>
</dbReference>
<organism evidence="3 4">
    <name type="scientific">Halomonas daqiaonensis</name>
    <dbReference type="NCBI Taxonomy" id="650850"/>
    <lineage>
        <taxon>Bacteria</taxon>
        <taxon>Pseudomonadati</taxon>
        <taxon>Pseudomonadota</taxon>
        <taxon>Gammaproteobacteria</taxon>
        <taxon>Oceanospirillales</taxon>
        <taxon>Halomonadaceae</taxon>
        <taxon>Halomonas</taxon>
    </lineage>
</organism>
<dbReference type="GO" id="GO:0006313">
    <property type="term" value="P:DNA transposition"/>
    <property type="evidence" value="ECO:0007669"/>
    <property type="project" value="InterPro"/>
</dbReference>
<name>A0A1H7J077_9GAMM</name>
<proteinExistence type="predicted"/>
<sequence length="313" mass="35690">MTIQTLIGIDVAKDELVVYRQDLETQETLENRQPILKQWVRDLPAHCAIAVEATGTYHVALIELAYQCGHEIFVTDGYQLNHYRQGIGGRAKTDSSDARLLARYLSRERELLRAWTPPPAAYRSLQSLLRRRATLVQARVAIQQSCTELPWLASHLKRLIAQLTRIDQVIQSRLRAIVREVGLRHQVARCQAVEGVGELTATALVMAFLRGDFRHSDAFVAFLGLDVRVRDSGKQRGRRKLTKKGDPEIRRLLHNAAMAASRQPPWKETYQRYRARGLKTTQALVILARKLARIAFSLMKHQTEYRPPSLMNA</sequence>
<reference evidence="4" key="1">
    <citation type="submission" date="2016-10" db="EMBL/GenBank/DDBJ databases">
        <authorList>
            <person name="Varghese N."/>
            <person name="Submissions S."/>
        </authorList>
    </citation>
    <scope>NUCLEOTIDE SEQUENCE [LARGE SCALE GENOMIC DNA]</scope>
    <source>
        <strain evidence="4">CGMCC 1.9150</strain>
    </source>
</reference>
<feature type="domain" description="Transposase IS116/IS110/IS902 C-terminal" evidence="2">
    <location>
        <begin position="191"/>
        <end position="271"/>
    </location>
</feature>
<protein>
    <submittedName>
        <fullName evidence="3">Transposase</fullName>
    </submittedName>
</protein>
<dbReference type="PANTHER" id="PTHR33055:SF13">
    <property type="entry name" value="TRANSPOSASE"/>
    <property type="match status" value="1"/>
</dbReference>
<accession>A0A1H7J077</accession>
<gene>
    <name evidence="3" type="ORF">SAMN04488129_103230</name>
</gene>